<sequence length="385" mass="43345">MKYLHYVLFLFVVLVSNAQTALNHTGGMQLHDGAEVGFHTNFINNAPFDQNLGLVGFYGPRFLTIRGTTSPIFYDFEIFANNGVTLEVPTNATNNVNFVSGNIITQKSLEDIYFGLLDNAMHNGESNMSKVNGYALITNQQTYQFPIGDEFQLRPLILNSNSVNLTAKCAYFFENPNAPLSFTQTFDTGDKDRQLSLINTQEFWRLESSVPSTVTISWNSRSAINTLTEVIENLLVVGWNKAEQKWDILGNTVVSGDSENGIITSEEFLPDDYEIITIGSLLVPQDRLTLDNFYLSPNGDGINDVLVIEELELSSQNELKLYDRNGLLVFRQENYTNEFAGISNIDNNVIQRDAGLPSGIYFYIVKMYDLGYEFQGFLYLAQPTY</sequence>
<dbReference type="Pfam" id="PF13585">
    <property type="entry name" value="CHU_C"/>
    <property type="match status" value="1"/>
</dbReference>
<evidence type="ECO:0000256" key="1">
    <source>
        <dbReference type="SAM" id="SignalP"/>
    </source>
</evidence>
<dbReference type="Proteomes" id="UP000182114">
    <property type="component" value="Unassembled WGS sequence"/>
</dbReference>
<proteinExistence type="predicted"/>
<dbReference type="AlphaFoldDB" id="A0A1G7CMG3"/>
<dbReference type="eggNOG" id="COG2304">
    <property type="taxonomic scope" value="Bacteria"/>
</dbReference>
<evidence type="ECO:0000313" key="3">
    <source>
        <dbReference type="Proteomes" id="UP000182114"/>
    </source>
</evidence>
<name>A0A1G7CMG3_9FLAO</name>
<dbReference type="EMBL" id="FNBD01000001">
    <property type="protein sequence ID" value="SDE39930.1"/>
    <property type="molecule type" value="Genomic_DNA"/>
</dbReference>
<evidence type="ECO:0000313" key="2">
    <source>
        <dbReference type="EMBL" id="SDE39930.1"/>
    </source>
</evidence>
<feature type="signal peptide" evidence="1">
    <location>
        <begin position="1"/>
        <end position="18"/>
    </location>
</feature>
<gene>
    <name evidence="2" type="ORF">SAMN04487992_1012</name>
</gene>
<reference evidence="3" key="1">
    <citation type="submission" date="2016-10" db="EMBL/GenBank/DDBJ databases">
        <authorList>
            <person name="Varghese N."/>
            <person name="Submissions S."/>
        </authorList>
    </citation>
    <scope>NUCLEOTIDE SEQUENCE [LARGE SCALE GENOMIC DNA]</scope>
    <source>
        <strain evidence="3">DSM 24729</strain>
    </source>
</reference>
<organism evidence="2 3">
    <name type="scientific">Cellulophaga baltica</name>
    <dbReference type="NCBI Taxonomy" id="76594"/>
    <lineage>
        <taxon>Bacteria</taxon>
        <taxon>Pseudomonadati</taxon>
        <taxon>Bacteroidota</taxon>
        <taxon>Flavobacteriia</taxon>
        <taxon>Flavobacteriales</taxon>
        <taxon>Flavobacteriaceae</taxon>
        <taxon>Cellulophaga</taxon>
    </lineage>
</organism>
<dbReference type="RefSeq" id="WP_074537021.1">
    <property type="nucleotide sequence ID" value="NZ_FNBD01000001.1"/>
</dbReference>
<accession>A0A1G7CMG3</accession>
<protein>
    <submittedName>
        <fullName evidence="2">Gliding motility-associated C-terminal domain-containing protein</fullName>
    </submittedName>
</protein>
<feature type="chain" id="PRO_5010357056" evidence="1">
    <location>
        <begin position="19"/>
        <end position="385"/>
    </location>
</feature>
<keyword evidence="1" id="KW-0732">Signal</keyword>
<keyword evidence="3" id="KW-1185">Reference proteome</keyword>